<organism evidence="10 11">
    <name type="scientific">Nostoc punctiforme (strain ATCC 29133 / PCC 73102)</name>
    <dbReference type="NCBI Taxonomy" id="63737"/>
    <lineage>
        <taxon>Bacteria</taxon>
        <taxon>Bacillati</taxon>
        <taxon>Cyanobacteriota</taxon>
        <taxon>Cyanophyceae</taxon>
        <taxon>Nostocales</taxon>
        <taxon>Nostocaceae</taxon>
        <taxon>Nostoc</taxon>
    </lineage>
</organism>
<reference evidence="10 11" key="2">
    <citation type="journal article" date="2013" name="Plant Physiol.">
        <title>A Nostoc punctiforme Sugar Transporter Necessary to Establish a Cyanobacterium-Plant Symbiosis.</title>
        <authorList>
            <person name="Ekman M."/>
            <person name="Picossi S."/>
            <person name="Campbell E.L."/>
            <person name="Meeks J.C."/>
            <person name="Flores E."/>
        </authorList>
    </citation>
    <scope>NUCLEOTIDE SEQUENCE [LARGE SCALE GENOMIC DNA]</scope>
    <source>
        <strain evidence="11">ATCC 29133 / PCC 73102</strain>
    </source>
</reference>
<dbReference type="OrthoDB" id="9767869at2"/>
<keyword evidence="8" id="KW-1133">Transmembrane helix</keyword>
<sequence>MKENSFTNGKIPARIKTRRDFLTYTLGGTAASVAIAYLFPKVSQGREISLETLCSLYPKNSRCENYLPGSVALDKDGKQIETNALLTTAKSGIPILVKGLPDNSVDYLIIQDGPKIAEYAINPTCTHLGCTVEWDLEKNHFICPCHGSQYDSQGRVLHGPAKRSLPLLTVVVKQNQVRLVAHKPAVDPR</sequence>
<dbReference type="GO" id="GO:0051537">
    <property type="term" value="F:2 iron, 2 sulfur cluster binding"/>
    <property type="evidence" value="ECO:0007669"/>
    <property type="project" value="UniProtKB-KW"/>
</dbReference>
<dbReference type="HOGENOM" id="CLU_055690_8_0_3"/>
<comment type="cofactor">
    <cofactor evidence="7">
        <name>[2Fe-2S] cluster</name>
        <dbReference type="ChEBI" id="CHEBI:190135"/>
    </cofactor>
</comment>
<dbReference type="RefSeq" id="WP_012411535.1">
    <property type="nucleotide sequence ID" value="NC_010628.1"/>
</dbReference>
<dbReference type="PROSITE" id="PS51296">
    <property type="entry name" value="RIESKE"/>
    <property type="match status" value="1"/>
</dbReference>
<dbReference type="InterPro" id="IPR014349">
    <property type="entry name" value="Rieske_Fe-S_prot"/>
</dbReference>
<evidence type="ECO:0000313" key="11">
    <source>
        <dbReference type="Proteomes" id="UP000001191"/>
    </source>
</evidence>
<dbReference type="GO" id="GO:0016705">
    <property type="term" value="F:oxidoreductase activity, acting on paired donors, with incorporation or reduction of molecular oxygen"/>
    <property type="evidence" value="ECO:0007669"/>
    <property type="project" value="UniProtKB-ARBA"/>
</dbReference>
<name>B2J3D3_NOSP7</name>
<keyword evidence="1" id="KW-0001">2Fe-2S</keyword>
<keyword evidence="2" id="KW-0479">Metal-binding</keyword>
<accession>B2J3D3</accession>
<dbReference type="KEGG" id="npu:Npun_R5257"/>
<evidence type="ECO:0000256" key="1">
    <source>
        <dbReference type="ARBA" id="ARBA00022714"/>
    </source>
</evidence>
<evidence type="ECO:0000256" key="8">
    <source>
        <dbReference type="SAM" id="Phobius"/>
    </source>
</evidence>
<dbReference type="InterPro" id="IPR005805">
    <property type="entry name" value="Rieske_Fe-S_prot_C"/>
</dbReference>
<evidence type="ECO:0000256" key="3">
    <source>
        <dbReference type="ARBA" id="ARBA00023004"/>
    </source>
</evidence>
<dbReference type="GO" id="GO:0016020">
    <property type="term" value="C:membrane"/>
    <property type="evidence" value="ECO:0007669"/>
    <property type="project" value="InterPro"/>
</dbReference>
<reference evidence="11" key="1">
    <citation type="submission" date="2008-04" db="EMBL/GenBank/DDBJ databases">
        <title>Complete sequence of chromosome of Nostoc punctiforme ATCC 29133.</title>
        <authorList>
            <consortium name="US DOE Joint Genome Institute"/>
            <person name="Copeland A."/>
            <person name="Lucas S."/>
            <person name="Lapidus A."/>
            <person name="Glavina del Rio T."/>
            <person name="Dalin E."/>
            <person name="Tice H."/>
            <person name="Pitluck S."/>
            <person name="Chain P."/>
            <person name="Malfatti S."/>
            <person name="Shin M."/>
            <person name="Vergez L."/>
            <person name="Schmutz J."/>
            <person name="Larimer F."/>
            <person name="Land M."/>
            <person name="Hauser L."/>
            <person name="Kyrpides N."/>
            <person name="Kim E."/>
            <person name="Meeks J.C."/>
            <person name="Elhai J."/>
            <person name="Campbell E.L."/>
            <person name="Thiel T."/>
            <person name="Longmire J."/>
            <person name="Potts M."/>
            <person name="Atlas R."/>
        </authorList>
    </citation>
    <scope>NUCLEOTIDE SEQUENCE [LARGE SCALE GENOMIC DNA]</scope>
    <source>
        <strain evidence="11">ATCC 29133 / PCC 73102</strain>
    </source>
</reference>
<keyword evidence="6" id="KW-1015">Disulfide bond</keyword>
<feature type="domain" description="Rieske" evidence="9">
    <location>
        <begin position="119"/>
        <end position="179"/>
    </location>
</feature>
<dbReference type="InterPro" id="IPR017941">
    <property type="entry name" value="Rieske_2Fe-2S"/>
</dbReference>
<evidence type="ECO:0000256" key="2">
    <source>
        <dbReference type="ARBA" id="ARBA00022723"/>
    </source>
</evidence>
<dbReference type="Gene3D" id="2.102.10.10">
    <property type="entry name" value="Rieske [2Fe-2S] iron-sulphur domain"/>
    <property type="match status" value="1"/>
</dbReference>
<gene>
    <name evidence="10" type="ordered locus">Npun_R5257</name>
</gene>
<dbReference type="eggNOG" id="COG0723">
    <property type="taxonomic scope" value="Bacteria"/>
</dbReference>
<dbReference type="PhylomeDB" id="B2J3D3"/>
<keyword evidence="3" id="KW-0408">Iron</keyword>
<keyword evidence="4" id="KW-0411">Iron-sulfur</keyword>
<dbReference type="GO" id="GO:0004497">
    <property type="term" value="F:monooxygenase activity"/>
    <property type="evidence" value="ECO:0007669"/>
    <property type="project" value="UniProtKB-ARBA"/>
</dbReference>
<dbReference type="InterPro" id="IPR036922">
    <property type="entry name" value="Rieske_2Fe-2S_sf"/>
</dbReference>
<dbReference type="STRING" id="63737.Npun_R5257"/>
<protein>
    <submittedName>
        <fullName evidence="10">Rieske (2Fe-2S) domain protein</fullName>
    </submittedName>
</protein>
<dbReference type="PRINTS" id="PR00162">
    <property type="entry name" value="RIESKE"/>
</dbReference>
<dbReference type="Pfam" id="PF00355">
    <property type="entry name" value="Rieske"/>
    <property type="match status" value="1"/>
</dbReference>
<proteinExistence type="predicted"/>
<evidence type="ECO:0000256" key="6">
    <source>
        <dbReference type="ARBA" id="ARBA00023157"/>
    </source>
</evidence>
<dbReference type="AlphaFoldDB" id="B2J3D3"/>
<evidence type="ECO:0000259" key="9">
    <source>
        <dbReference type="PROSITE" id="PS51296"/>
    </source>
</evidence>
<dbReference type="PANTHER" id="PTHR10134">
    <property type="entry name" value="CYTOCHROME B-C1 COMPLEX SUBUNIT RIESKE, MITOCHONDRIAL"/>
    <property type="match status" value="1"/>
</dbReference>
<dbReference type="SUPFAM" id="SSF50022">
    <property type="entry name" value="ISP domain"/>
    <property type="match status" value="1"/>
</dbReference>
<dbReference type="GO" id="GO:0046872">
    <property type="term" value="F:metal ion binding"/>
    <property type="evidence" value="ECO:0007669"/>
    <property type="project" value="UniProtKB-KW"/>
</dbReference>
<keyword evidence="5" id="KW-0793">Thylakoid</keyword>
<keyword evidence="8" id="KW-0812">Transmembrane</keyword>
<evidence type="ECO:0000256" key="4">
    <source>
        <dbReference type="ARBA" id="ARBA00023014"/>
    </source>
</evidence>
<evidence type="ECO:0000313" key="10">
    <source>
        <dbReference type="EMBL" id="ACC83583.1"/>
    </source>
</evidence>
<dbReference type="EMBL" id="CP001037">
    <property type="protein sequence ID" value="ACC83583.1"/>
    <property type="molecule type" value="Genomic_DNA"/>
</dbReference>
<evidence type="ECO:0000256" key="5">
    <source>
        <dbReference type="ARBA" id="ARBA00023078"/>
    </source>
</evidence>
<keyword evidence="8" id="KW-0472">Membrane</keyword>
<dbReference type="Proteomes" id="UP000001191">
    <property type="component" value="Chromosome"/>
</dbReference>
<evidence type="ECO:0000256" key="7">
    <source>
        <dbReference type="ARBA" id="ARBA00034078"/>
    </source>
</evidence>
<dbReference type="EnsemblBacteria" id="ACC83583">
    <property type="protein sequence ID" value="ACC83583"/>
    <property type="gene ID" value="Npun_R5257"/>
</dbReference>
<feature type="transmembrane region" description="Helical" evidence="8">
    <location>
        <begin position="21"/>
        <end position="39"/>
    </location>
</feature>
<keyword evidence="11" id="KW-1185">Reference proteome</keyword>